<dbReference type="Gene3D" id="3.30.40.10">
    <property type="entry name" value="Zinc/RING finger domain, C3HC4 (zinc finger)"/>
    <property type="match status" value="1"/>
</dbReference>
<evidence type="ECO:0000256" key="8">
    <source>
        <dbReference type="PROSITE-ProRule" id="PRU00024"/>
    </source>
</evidence>
<dbReference type="UniPathway" id="UPA00143"/>
<dbReference type="Pfam" id="PF18102">
    <property type="entry name" value="DTC"/>
    <property type="match status" value="1"/>
</dbReference>
<keyword evidence="12" id="KW-0012">Acyltransferase</keyword>
<sequence length="483" mass="55361">MAQMPIRKCGFCNNAVAALFCEGCNQILCVDCRQNVHDKVPIFKDHEVVNINKEGNRLFRSIPVCEIHKSTFRYYCSKCDCLTCEECMTSTHNEHRTDKIKNIADARRQGVSQILDKLKTKVEINENKLKTIDTEHSSKITLECESYASKVEETVKELHDIIDRNKIIYMTKASDFKEIEKQDSNKKRSFFHRLYEESADRMLKFKNLMQESHDVSFFVEWKNLQADIEVINEETDQPLNGPNHMESFDKNSFTRAIIEEIDKQFIGSLQENDFRVNELQENDKLRNDVFETTFKDGNLDDCVICMDTLTEPRKLQCGHVFCANCIDPHFKIKPVCPTCGAILGIVTGDQPPGTMNVYSSSKSVSGYPNCGRLEIEYHIHSGLQGADHPQPGKRFEGVKRTAYLPDNERGRQISQMLEVAFKRKLVFTIGNSRTTGKQGVVTWNDIHHKTDPNPGTQFGYPDETYLDRVMKELAAKGVTEKDI</sequence>
<dbReference type="InterPro" id="IPR039398">
    <property type="entry name" value="Deltex_fam"/>
</dbReference>
<dbReference type="OrthoDB" id="6275406at2759"/>
<dbReference type="EMBL" id="CACVKT020003460">
    <property type="protein sequence ID" value="CAC5383939.1"/>
    <property type="molecule type" value="Genomic_DNA"/>
</dbReference>
<dbReference type="SUPFAM" id="SSF57845">
    <property type="entry name" value="B-box zinc-binding domain"/>
    <property type="match status" value="2"/>
</dbReference>
<comment type="pathway">
    <text evidence="2 9">Protein modification; protein ubiquitination.</text>
</comment>
<dbReference type="SMART" id="SM00184">
    <property type="entry name" value="RING"/>
    <property type="match status" value="1"/>
</dbReference>
<feature type="domain" description="RING-type" evidence="10">
    <location>
        <begin position="302"/>
        <end position="339"/>
    </location>
</feature>
<dbReference type="GO" id="GO:0008270">
    <property type="term" value="F:zinc ion binding"/>
    <property type="evidence" value="ECO:0007669"/>
    <property type="project" value="UniProtKB-KW"/>
</dbReference>
<feature type="domain" description="B box-type" evidence="11">
    <location>
        <begin position="4"/>
        <end position="51"/>
    </location>
</feature>
<dbReference type="GO" id="GO:0061630">
    <property type="term" value="F:ubiquitin protein ligase activity"/>
    <property type="evidence" value="ECO:0007669"/>
    <property type="project" value="UniProtKB-UniRule"/>
</dbReference>
<evidence type="ECO:0000256" key="3">
    <source>
        <dbReference type="ARBA" id="ARBA00009413"/>
    </source>
</evidence>
<dbReference type="SMART" id="SM00336">
    <property type="entry name" value="BBOX"/>
    <property type="match status" value="2"/>
</dbReference>
<dbReference type="SUPFAM" id="SSF57850">
    <property type="entry name" value="RING/U-box"/>
    <property type="match status" value="1"/>
</dbReference>
<dbReference type="CDD" id="cd09633">
    <property type="entry name" value="Deltex_C"/>
    <property type="match status" value="1"/>
</dbReference>
<dbReference type="EC" id="2.3.2.27" evidence="9"/>
<dbReference type="InterPro" id="IPR001841">
    <property type="entry name" value="Znf_RING"/>
</dbReference>
<evidence type="ECO:0000313" key="12">
    <source>
        <dbReference type="EMBL" id="CAC5383939.1"/>
    </source>
</evidence>
<dbReference type="Pfam" id="PF00643">
    <property type="entry name" value="zf-B_box"/>
    <property type="match status" value="1"/>
</dbReference>
<reference evidence="12 13" key="1">
    <citation type="submission" date="2020-06" db="EMBL/GenBank/DDBJ databases">
        <authorList>
            <person name="Li R."/>
            <person name="Bekaert M."/>
        </authorList>
    </citation>
    <scope>NUCLEOTIDE SEQUENCE [LARGE SCALE GENOMIC DNA]</scope>
    <source>
        <strain evidence="13">wild</strain>
    </source>
</reference>
<keyword evidence="7 9" id="KW-0862">Zinc</keyword>
<evidence type="ECO:0000256" key="4">
    <source>
        <dbReference type="ARBA" id="ARBA00022679"/>
    </source>
</evidence>
<dbReference type="PROSITE" id="PS50119">
    <property type="entry name" value="ZF_BBOX"/>
    <property type="match status" value="2"/>
</dbReference>
<feature type="domain" description="B box-type" evidence="11">
    <location>
        <begin position="60"/>
        <end position="100"/>
    </location>
</feature>
<dbReference type="GO" id="GO:0007219">
    <property type="term" value="P:Notch signaling pathway"/>
    <property type="evidence" value="ECO:0007669"/>
    <property type="project" value="InterPro"/>
</dbReference>
<dbReference type="InterPro" id="IPR017907">
    <property type="entry name" value="Znf_RING_CS"/>
</dbReference>
<name>A0A6J8BML2_MYTCO</name>
<dbReference type="InterPro" id="IPR039396">
    <property type="entry name" value="Deltex_C"/>
</dbReference>
<evidence type="ECO:0000256" key="2">
    <source>
        <dbReference type="ARBA" id="ARBA00004906"/>
    </source>
</evidence>
<organism evidence="12 13">
    <name type="scientific">Mytilus coruscus</name>
    <name type="common">Sea mussel</name>
    <dbReference type="NCBI Taxonomy" id="42192"/>
    <lineage>
        <taxon>Eukaryota</taxon>
        <taxon>Metazoa</taxon>
        <taxon>Spiralia</taxon>
        <taxon>Lophotrochozoa</taxon>
        <taxon>Mollusca</taxon>
        <taxon>Bivalvia</taxon>
        <taxon>Autobranchia</taxon>
        <taxon>Pteriomorphia</taxon>
        <taxon>Mytilida</taxon>
        <taxon>Mytiloidea</taxon>
        <taxon>Mytilidae</taxon>
        <taxon>Mytilinae</taxon>
        <taxon>Mytilus</taxon>
    </lineage>
</organism>
<evidence type="ECO:0000256" key="6">
    <source>
        <dbReference type="ARBA" id="ARBA00022771"/>
    </source>
</evidence>
<keyword evidence="5 9" id="KW-0479">Metal-binding</keyword>
<evidence type="ECO:0000313" key="13">
    <source>
        <dbReference type="Proteomes" id="UP000507470"/>
    </source>
</evidence>
<dbReference type="Pfam" id="PF22586">
    <property type="entry name" value="ANCHR-like_BBOX"/>
    <property type="match status" value="1"/>
</dbReference>
<gene>
    <name evidence="12" type="ORF">MCOR_19631</name>
</gene>
<dbReference type="InterPro" id="IPR039399">
    <property type="entry name" value="Deltex_C_sf"/>
</dbReference>
<comment type="catalytic activity">
    <reaction evidence="1 9">
        <text>S-ubiquitinyl-[E2 ubiquitin-conjugating enzyme]-L-cysteine + [acceptor protein]-L-lysine = [E2 ubiquitin-conjugating enzyme]-L-cysteine + N(6)-ubiquitinyl-[acceptor protein]-L-lysine.</text>
        <dbReference type="EC" id="2.3.2.27"/>
    </reaction>
</comment>
<evidence type="ECO:0000256" key="5">
    <source>
        <dbReference type="ARBA" id="ARBA00022723"/>
    </source>
</evidence>
<dbReference type="Gene3D" id="3.30.390.130">
    <property type="match status" value="1"/>
</dbReference>
<dbReference type="InterPro" id="IPR013083">
    <property type="entry name" value="Znf_RING/FYVE/PHD"/>
</dbReference>
<dbReference type="Pfam" id="PF13639">
    <property type="entry name" value="zf-RING_2"/>
    <property type="match status" value="1"/>
</dbReference>
<dbReference type="GO" id="GO:0016567">
    <property type="term" value="P:protein ubiquitination"/>
    <property type="evidence" value="ECO:0007669"/>
    <property type="project" value="UniProtKB-UniRule"/>
</dbReference>
<proteinExistence type="inferred from homology"/>
<dbReference type="PROSITE" id="PS50089">
    <property type="entry name" value="ZF_RING_2"/>
    <property type="match status" value="1"/>
</dbReference>
<comment type="subcellular location">
    <subcellularLocation>
        <location evidence="9">Cytoplasm</location>
    </subcellularLocation>
</comment>
<dbReference type="PANTHER" id="PTHR12622">
    <property type="entry name" value="DELTEX-RELATED"/>
    <property type="match status" value="1"/>
</dbReference>
<evidence type="ECO:0000256" key="7">
    <source>
        <dbReference type="ARBA" id="ARBA00022833"/>
    </source>
</evidence>
<evidence type="ECO:0000256" key="1">
    <source>
        <dbReference type="ARBA" id="ARBA00000900"/>
    </source>
</evidence>
<comment type="similarity">
    <text evidence="3 9">Belongs to the Deltex family.</text>
</comment>
<dbReference type="Gene3D" id="3.30.160.60">
    <property type="entry name" value="Classic Zinc Finger"/>
    <property type="match status" value="1"/>
</dbReference>
<evidence type="ECO:0000259" key="10">
    <source>
        <dbReference type="PROSITE" id="PS50089"/>
    </source>
</evidence>
<protein>
    <recommendedName>
        <fullName evidence="9">E3 ubiquitin-protein ligase</fullName>
        <ecNumber evidence="9">2.3.2.27</ecNumber>
    </recommendedName>
</protein>
<keyword evidence="6 8" id="KW-0863">Zinc-finger</keyword>
<accession>A0A6J8BML2</accession>
<dbReference type="PROSITE" id="PS00518">
    <property type="entry name" value="ZF_RING_1"/>
    <property type="match status" value="1"/>
</dbReference>
<evidence type="ECO:0000256" key="9">
    <source>
        <dbReference type="RuleBase" id="RU367105"/>
    </source>
</evidence>
<dbReference type="Proteomes" id="UP000507470">
    <property type="component" value="Unassembled WGS sequence"/>
</dbReference>
<keyword evidence="4 9" id="KW-0808">Transferase</keyword>
<keyword evidence="13" id="KW-1185">Reference proteome</keyword>
<evidence type="ECO:0000259" key="11">
    <source>
        <dbReference type="PROSITE" id="PS50119"/>
    </source>
</evidence>
<keyword evidence="9" id="KW-0963">Cytoplasm</keyword>
<dbReference type="CDD" id="cd19757">
    <property type="entry name" value="Bbox1"/>
    <property type="match status" value="1"/>
</dbReference>
<dbReference type="GO" id="GO:0005737">
    <property type="term" value="C:cytoplasm"/>
    <property type="evidence" value="ECO:0007669"/>
    <property type="project" value="UniProtKB-SubCell"/>
</dbReference>
<dbReference type="InterPro" id="IPR000315">
    <property type="entry name" value="Znf_B-box"/>
</dbReference>
<dbReference type="AlphaFoldDB" id="A0A6J8BML2"/>